<dbReference type="RefSeq" id="WP_304416143.1">
    <property type="nucleotide sequence ID" value="NZ_JANAIE010000002.1"/>
</dbReference>
<sequence>MSKFTILHTFYNPVEAEIFKARLESEGIRAYVLDQNQLYSQIPSTMGGYRLQVETEYFLKAKQILDKSLENEE</sequence>
<reference evidence="2" key="1">
    <citation type="submission" date="2022-07" db="EMBL/GenBank/DDBJ databases">
        <title>Description and genome-wide analysis of Profundicola chukchiensis gen. nov., sp. nov., marine bacteria isolated from bottom sediments of the Chukchi Sea.</title>
        <authorList>
            <person name="Romanenko L."/>
            <person name="Otstavnykh N."/>
            <person name="Kurilenko V."/>
            <person name="Eremeev V."/>
            <person name="Velansky P."/>
            <person name="Mikhailov V."/>
            <person name="Isaeva M."/>
        </authorList>
    </citation>
    <scope>NUCLEOTIDE SEQUENCE</scope>
    <source>
        <strain evidence="2">KMM 9713</strain>
    </source>
</reference>
<dbReference type="Pfam" id="PF09413">
    <property type="entry name" value="DUF2007"/>
    <property type="match status" value="1"/>
</dbReference>
<evidence type="ECO:0000259" key="1">
    <source>
        <dbReference type="Pfam" id="PF09413"/>
    </source>
</evidence>
<keyword evidence="3" id="KW-1185">Reference proteome</keyword>
<dbReference type="AlphaFoldDB" id="A0A9X4MZ82"/>
<dbReference type="InterPro" id="IPR011322">
    <property type="entry name" value="N-reg_PII-like_a/b"/>
</dbReference>
<protein>
    <submittedName>
        <fullName evidence="2">DUF2007 domain-containing protein</fullName>
    </submittedName>
</protein>
<evidence type="ECO:0000313" key="2">
    <source>
        <dbReference type="EMBL" id="MDG4946759.1"/>
    </source>
</evidence>
<name>A0A9X4MZ82_9FLAO</name>
<dbReference type="EMBL" id="JANCMU010000006">
    <property type="protein sequence ID" value="MDG4946759.1"/>
    <property type="molecule type" value="Genomic_DNA"/>
</dbReference>
<dbReference type="SUPFAM" id="SSF54913">
    <property type="entry name" value="GlnB-like"/>
    <property type="match status" value="1"/>
</dbReference>
<dbReference type="Proteomes" id="UP001152599">
    <property type="component" value="Unassembled WGS sequence"/>
</dbReference>
<comment type="caution">
    <text evidence="2">The sequence shown here is derived from an EMBL/GenBank/DDBJ whole genome shotgun (WGS) entry which is preliminary data.</text>
</comment>
<dbReference type="InterPro" id="IPR018551">
    <property type="entry name" value="DUF2007"/>
</dbReference>
<organism evidence="2 3">
    <name type="scientific">Profundicola chukchiensis</name>
    <dbReference type="NCBI Taxonomy" id="2961959"/>
    <lineage>
        <taxon>Bacteria</taxon>
        <taxon>Pseudomonadati</taxon>
        <taxon>Bacteroidota</taxon>
        <taxon>Flavobacteriia</taxon>
        <taxon>Flavobacteriales</taxon>
        <taxon>Weeksellaceae</taxon>
        <taxon>Profundicola</taxon>
    </lineage>
</organism>
<gene>
    <name evidence="2" type="ORF">NMK71_10045</name>
</gene>
<dbReference type="Gene3D" id="3.30.70.790">
    <property type="entry name" value="UreE, C-terminal domain"/>
    <property type="match status" value="1"/>
</dbReference>
<proteinExistence type="predicted"/>
<accession>A0A9X4MZ82</accession>
<feature type="domain" description="DUF2007" evidence="1">
    <location>
        <begin position="8"/>
        <end position="66"/>
    </location>
</feature>
<evidence type="ECO:0000313" key="3">
    <source>
        <dbReference type="Proteomes" id="UP001152599"/>
    </source>
</evidence>